<keyword evidence="2" id="KW-1185">Reference proteome</keyword>
<evidence type="ECO:0000313" key="1">
    <source>
        <dbReference type="EMBL" id="EDS10651.1"/>
    </source>
</evidence>
<accession>B0PCW6</accession>
<name>B0PCW6_9FIRM</name>
<dbReference type="EMBL" id="ABGD02000022">
    <property type="protein sequence ID" value="EDS10651.1"/>
    <property type="molecule type" value="Genomic_DNA"/>
</dbReference>
<dbReference type="Proteomes" id="UP000003803">
    <property type="component" value="Unassembled WGS sequence"/>
</dbReference>
<dbReference type="AlphaFoldDB" id="B0PCW6"/>
<comment type="caution">
    <text evidence="1">The sequence shown here is derived from an EMBL/GenBank/DDBJ whole genome shotgun (WGS) entry which is preliminary data.</text>
</comment>
<reference evidence="1" key="2">
    <citation type="submission" date="2013-09" db="EMBL/GenBank/DDBJ databases">
        <title>Draft genome sequence of Anaerotruncus colihominis(DSM 17241).</title>
        <authorList>
            <person name="Sudarsanam P."/>
            <person name="Ley R."/>
            <person name="Guruge J."/>
            <person name="Turnbaugh P.J."/>
            <person name="Mahowald M."/>
            <person name="Liep D."/>
            <person name="Gordon J."/>
        </authorList>
    </citation>
    <scope>NUCLEOTIDE SEQUENCE</scope>
    <source>
        <strain evidence="1">DSM 17241</strain>
    </source>
</reference>
<dbReference type="HOGENOM" id="CLU_2663030_0_0_9"/>
<organism evidence="1 2">
    <name type="scientific">Anaerotruncus colihominis DSM 17241</name>
    <dbReference type="NCBI Taxonomy" id="445972"/>
    <lineage>
        <taxon>Bacteria</taxon>
        <taxon>Bacillati</taxon>
        <taxon>Bacillota</taxon>
        <taxon>Clostridia</taxon>
        <taxon>Eubacteriales</taxon>
        <taxon>Oscillospiraceae</taxon>
        <taxon>Anaerotruncus</taxon>
    </lineage>
</organism>
<evidence type="ECO:0000313" key="2">
    <source>
        <dbReference type="Proteomes" id="UP000003803"/>
    </source>
</evidence>
<proteinExistence type="predicted"/>
<reference evidence="1" key="1">
    <citation type="submission" date="2007-11" db="EMBL/GenBank/DDBJ databases">
        <authorList>
            <person name="Fulton L."/>
            <person name="Clifton S."/>
            <person name="Fulton B."/>
            <person name="Xu J."/>
            <person name="Minx P."/>
            <person name="Pepin K.H."/>
            <person name="Johnson M."/>
            <person name="Thiruvilangam P."/>
            <person name="Bhonagiri V."/>
            <person name="Nash W.E."/>
            <person name="Mardis E.R."/>
            <person name="Wilson R.K."/>
        </authorList>
    </citation>
    <scope>NUCLEOTIDE SEQUENCE [LARGE SCALE GENOMIC DNA]</scope>
    <source>
        <strain evidence="1">DSM 17241</strain>
    </source>
</reference>
<gene>
    <name evidence="1" type="ORF">ANACOL_02628</name>
</gene>
<sequence length="75" mass="8339">MFTTCFPYLGAARDRQRLPHCSRRSLYRRSACPTVRGAACIDAAPAPLFAAQPIKVFCRAFFQKSGGLFSKRPEA</sequence>
<protein>
    <submittedName>
        <fullName evidence="1">Uncharacterized protein</fullName>
    </submittedName>
</protein>